<evidence type="ECO:0000256" key="1">
    <source>
        <dbReference type="ARBA" id="ARBA00010875"/>
    </source>
</evidence>
<feature type="binding site" evidence="7">
    <location>
        <position position="111"/>
    </location>
    <ligand>
        <name>Zn(2+)</name>
        <dbReference type="ChEBI" id="CHEBI:29105"/>
        <note>catalytic</note>
    </ligand>
</feature>
<dbReference type="Proteomes" id="UP000177481">
    <property type="component" value="Unassembled WGS sequence"/>
</dbReference>
<keyword evidence="7" id="KW-0698">rRNA processing</keyword>
<evidence type="ECO:0000256" key="7">
    <source>
        <dbReference type="HAMAP-Rule" id="MF_00009"/>
    </source>
</evidence>
<dbReference type="SUPFAM" id="SSF55486">
    <property type="entry name" value="Metalloproteases ('zincins'), catalytic domain"/>
    <property type="match status" value="1"/>
</dbReference>
<evidence type="ECO:0000256" key="6">
    <source>
        <dbReference type="ARBA" id="ARBA00022833"/>
    </source>
</evidence>
<keyword evidence="3 7" id="KW-0479">Metal-binding</keyword>
<comment type="subcellular location">
    <subcellularLocation>
        <location evidence="7">Cytoplasm</location>
    </subcellularLocation>
</comment>
<gene>
    <name evidence="7" type="primary">ybeY</name>
    <name evidence="8" type="ORF">A3A71_02200</name>
</gene>
<proteinExistence type="inferred from homology"/>
<feature type="binding site" evidence="7">
    <location>
        <position position="121"/>
    </location>
    <ligand>
        <name>Zn(2+)</name>
        <dbReference type="ChEBI" id="CHEBI:29105"/>
        <note>catalytic</note>
    </ligand>
</feature>
<dbReference type="GO" id="GO:0005737">
    <property type="term" value="C:cytoplasm"/>
    <property type="evidence" value="ECO:0007669"/>
    <property type="project" value="UniProtKB-SubCell"/>
</dbReference>
<sequence length="122" mass="13894">MLELTWSNQTKVRLHEEDIKKHLSSILLRLNTVGRVNLEVMITTDAQIQELNAKFRHIDQPTDVLSFENYPNTSRDEPLLGSIAVSADTAERQATEAGIPLEREIEMLCGHGLLHLLGYHHR</sequence>
<keyword evidence="6 7" id="KW-0862">Zinc</keyword>
<dbReference type="PROSITE" id="PS01306">
    <property type="entry name" value="UPF0054"/>
    <property type="match status" value="1"/>
</dbReference>
<dbReference type="GO" id="GO:0004521">
    <property type="term" value="F:RNA endonuclease activity"/>
    <property type="evidence" value="ECO:0007669"/>
    <property type="project" value="UniProtKB-UniRule"/>
</dbReference>
<comment type="cofactor">
    <cofactor evidence="7">
        <name>Zn(2+)</name>
        <dbReference type="ChEBI" id="CHEBI:29105"/>
    </cofactor>
    <text evidence="7">Binds 1 zinc ion.</text>
</comment>
<keyword evidence="4 7" id="KW-0255">Endonuclease</keyword>
<evidence type="ECO:0000313" key="9">
    <source>
        <dbReference type="Proteomes" id="UP000177481"/>
    </source>
</evidence>
<keyword evidence="7" id="KW-0963">Cytoplasm</keyword>
<dbReference type="GO" id="GO:0008270">
    <property type="term" value="F:zinc ion binding"/>
    <property type="evidence" value="ECO:0007669"/>
    <property type="project" value="UniProtKB-UniRule"/>
</dbReference>
<organism evidence="8 9">
    <name type="scientific">Candidatus Berkelbacteria bacterium RIFCSPLOWO2_01_FULL_50_28</name>
    <dbReference type="NCBI Taxonomy" id="1797471"/>
    <lineage>
        <taxon>Bacteria</taxon>
        <taxon>Candidatus Berkelbacteria</taxon>
    </lineage>
</organism>
<dbReference type="NCBIfam" id="TIGR00043">
    <property type="entry name" value="rRNA maturation RNase YbeY"/>
    <property type="match status" value="1"/>
</dbReference>
<comment type="caution">
    <text evidence="8">The sequence shown here is derived from an EMBL/GenBank/DDBJ whole genome shotgun (WGS) entry which is preliminary data.</text>
</comment>
<keyword evidence="5 7" id="KW-0378">Hydrolase</keyword>
<dbReference type="InterPro" id="IPR023091">
    <property type="entry name" value="MetalPrtase_cat_dom_sf_prd"/>
</dbReference>
<dbReference type="AlphaFoldDB" id="A0A1F5EBS2"/>
<dbReference type="EMBL" id="MEZX01000002">
    <property type="protein sequence ID" value="OGD64835.1"/>
    <property type="molecule type" value="Genomic_DNA"/>
</dbReference>
<dbReference type="PANTHER" id="PTHR46986:SF1">
    <property type="entry name" value="ENDORIBONUCLEASE YBEY, CHLOROPLASTIC"/>
    <property type="match status" value="1"/>
</dbReference>
<keyword evidence="7" id="KW-0690">Ribosome biogenesis</keyword>
<name>A0A1F5EBS2_9BACT</name>
<evidence type="ECO:0000256" key="5">
    <source>
        <dbReference type="ARBA" id="ARBA00022801"/>
    </source>
</evidence>
<dbReference type="Gene3D" id="3.40.390.30">
    <property type="entry name" value="Metalloproteases ('zincins'), catalytic domain"/>
    <property type="match status" value="1"/>
</dbReference>
<dbReference type="EC" id="3.1.-.-" evidence="7"/>
<feature type="binding site" evidence="7">
    <location>
        <position position="115"/>
    </location>
    <ligand>
        <name>Zn(2+)</name>
        <dbReference type="ChEBI" id="CHEBI:29105"/>
        <note>catalytic</note>
    </ligand>
</feature>
<dbReference type="STRING" id="1797471.A3A71_02200"/>
<comment type="similarity">
    <text evidence="1 7">Belongs to the endoribonuclease YbeY family.</text>
</comment>
<dbReference type="HAMAP" id="MF_00009">
    <property type="entry name" value="Endoribonucl_YbeY"/>
    <property type="match status" value="1"/>
</dbReference>
<evidence type="ECO:0000256" key="4">
    <source>
        <dbReference type="ARBA" id="ARBA00022759"/>
    </source>
</evidence>
<dbReference type="GO" id="GO:0004222">
    <property type="term" value="F:metalloendopeptidase activity"/>
    <property type="evidence" value="ECO:0007669"/>
    <property type="project" value="InterPro"/>
</dbReference>
<keyword evidence="2 7" id="KW-0540">Nuclease</keyword>
<dbReference type="InterPro" id="IPR020549">
    <property type="entry name" value="YbeY_CS"/>
</dbReference>
<evidence type="ECO:0000256" key="2">
    <source>
        <dbReference type="ARBA" id="ARBA00022722"/>
    </source>
</evidence>
<dbReference type="Pfam" id="PF02130">
    <property type="entry name" value="YbeY"/>
    <property type="match status" value="1"/>
</dbReference>
<evidence type="ECO:0000256" key="3">
    <source>
        <dbReference type="ARBA" id="ARBA00022723"/>
    </source>
</evidence>
<evidence type="ECO:0000313" key="8">
    <source>
        <dbReference type="EMBL" id="OGD64835.1"/>
    </source>
</evidence>
<comment type="function">
    <text evidence="7">Single strand-specific metallo-endoribonuclease involved in late-stage 70S ribosome quality control and in maturation of the 3' terminus of the 16S rRNA.</text>
</comment>
<dbReference type="GO" id="GO:0006364">
    <property type="term" value="P:rRNA processing"/>
    <property type="evidence" value="ECO:0007669"/>
    <property type="project" value="UniProtKB-UniRule"/>
</dbReference>
<protein>
    <recommendedName>
        <fullName evidence="7">Endoribonuclease YbeY</fullName>
        <ecNumber evidence="7">3.1.-.-</ecNumber>
    </recommendedName>
</protein>
<dbReference type="PANTHER" id="PTHR46986">
    <property type="entry name" value="ENDORIBONUCLEASE YBEY, CHLOROPLASTIC"/>
    <property type="match status" value="1"/>
</dbReference>
<accession>A0A1F5EBS2</accession>
<reference evidence="8 9" key="1">
    <citation type="journal article" date="2016" name="Nat. Commun.">
        <title>Thousands of microbial genomes shed light on interconnected biogeochemical processes in an aquifer system.</title>
        <authorList>
            <person name="Anantharaman K."/>
            <person name="Brown C.T."/>
            <person name="Hug L.A."/>
            <person name="Sharon I."/>
            <person name="Castelle C.J."/>
            <person name="Probst A.J."/>
            <person name="Thomas B.C."/>
            <person name="Singh A."/>
            <person name="Wilkins M.J."/>
            <person name="Karaoz U."/>
            <person name="Brodie E.L."/>
            <person name="Williams K.H."/>
            <person name="Hubbard S.S."/>
            <person name="Banfield J.F."/>
        </authorList>
    </citation>
    <scope>NUCLEOTIDE SEQUENCE [LARGE SCALE GENOMIC DNA]</scope>
</reference>
<dbReference type="InterPro" id="IPR002036">
    <property type="entry name" value="YbeY"/>
</dbReference>